<evidence type="ECO:0000313" key="5">
    <source>
        <dbReference type="EMBL" id="SUO96582.1"/>
    </source>
</evidence>
<dbReference type="InterPro" id="IPR051782">
    <property type="entry name" value="ABC_Transporter_VariousFunc"/>
</dbReference>
<keyword evidence="6" id="KW-1185">Reference proteome</keyword>
<evidence type="ECO:0000259" key="4">
    <source>
        <dbReference type="PROSITE" id="PS50893"/>
    </source>
</evidence>
<dbReference type="Proteomes" id="UP000254575">
    <property type="component" value="Unassembled WGS sequence"/>
</dbReference>
<evidence type="ECO:0000256" key="3">
    <source>
        <dbReference type="ARBA" id="ARBA00022840"/>
    </source>
</evidence>
<dbReference type="InterPro" id="IPR027417">
    <property type="entry name" value="P-loop_NTPase"/>
</dbReference>
<sequence length="295" mass="32192">MSEILLQLHRIQHRHGNKSVLKNADLQIARGEIVALIGENGAGKSTLLSIAANLQKPQAGRRQYAQPMLRIVWLGDKPALYPDWTVETFIHCSADCQAVADAKAAALAAVAACGLESVLTTPCKHLSHGFRQRVALAGALAARPDLLCLDEPGNGLDMGQKLALRTILRQVAQSAGVLLVHHDLEEVVALADRVYALQQGYCLALPLPAKEECWLWCEWETAEQAQSCLDAQQRLGSCSGYLFTDTQARAEKMQQLSRQTGLQRMSFHYPAAALQAQREALLVPEALETEQGRAS</sequence>
<accession>A0A380MWC2</accession>
<dbReference type="InterPro" id="IPR003439">
    <property type="entry name" value="ABC_transporter-like_ATP-bd"/>
</dbReference>
<dbReference type="InterPro" id="IPR003593">
    <property type="entry name" value="AAA+_ATPase"/>
</dbReference>
<dbReference type="SUPFAM" id="SSF52540">
    <property type="entry name" value="P-loop containing nucleoside triphosphate hydrolases"/>
    <property type="match status" value="1"/>
</dbReference>
<dbReference type="AlphaFoldDB" id="A0A380MWC2"/>
<dbReference type="EC" id="3.6.3.-" evidence="5"/>
<protein>
    <submittedName>
        <fullName evidence="5">Zinc import ATP-binding protein ZnuC</fullName>
        <ecNumber evidence="5">3.6.3.-</ecNumber>
    </submittedName>
</protein>
<dbReference type="CDD" id="cd03230">
    <property type="entry name" value="ABC_DR_subfamily_A"/>
    <property type="match status" value="1"/>
</dbReference>
<evidence type="ECO:0000256" key="2">
    <source>
        <dbReference type="ARBA" id="ARBA00022741"/>
    </source>
</evidence>
<feature type="domain" description="ABC transporter" evidence="4">
    <location>
        <begin position="6"/>
        <end position="224"/>
    </location>
</feature>
<dbReference type="GO" id="GO:0005524">
    <property type="term" value="F:ATP binding"/>
    <property type="evidence" value="ECO:0007669"/>
    <property type="project" value="UniProtKB-KW"/>
</dbReference>
<dbReference type="OrthoDB" id="9804819at2"/>
<dbReference type="EMBL" id="UHIA01000004">
    <property type="protein sequence ID" value="SUO96582.1"/>
    <property type="molecule type" value="Genomic_DNA"/>
</dbReference>
<keyword evidence="2" id="KW-0547">Nucleotide-binding</keyword>
<keyword evidence="5" id="KW-0378">Hydrolase</keyword>
<dbReference type="SMART" id="SM00382">
    <property type="entry name" value="AAA"/>
    <property type="match status" value="1"/>
</dbReference>
<dbReference type="Gene3D" id="3.40.50.300">
    <property type="entry name" value="P-loop containing nucleotide triphosphate hydrolases"/>
    <property type="match status" value="1"/>
</dbReference>
<dbReference type="PROSITE" id="PS50893">
    <property type="entry name" value="ABC_TRANSPORTER_2"/>
    <property type="match status" value="1"/>
</dbReference>
<dbReference type="PANTHER" id="PTHR42939:SF1">
    <property type="entry name" value="ABC TRANSPORTER ATP-BINDING PROTEIN ALBC-RELATED"/>
    <property type="match status" value="1"/>
</dbReference>
<evidence type="ECO:0000313" key="6">
    <source>
        <dbReference type="Proteomes" id="UP000254575"/>
    </source>
</evidence>
<keyword evidence="1" id="KW-0813">Transport</keyword>
<dbReference type="RefSeq" id="WP_115218324.1">
    <property type="nucleotide sequence ID" value="NZ_UHIA01000004.1"/>
</dbReference>
<dbReference type="Pfam" id="PF00005">
    <property type="entry name" value="ABC_tran"/>
    <property type="match status" value="1"/>
</dbReference>
<proteinExistence type="predicted"/>
<gene>
    <name evidence="5" type="primary">znuC_2</name>
    <name evidence="5" type="ORF">NCTC10717_01066</name>
</gene>
<organism evidence="5 6">
    <name type="scientific">Suttonella indologenes</name>
    <dbReference type="NCBI Taxonomy" id="13276"/>
    <lineage>
        <taxon>Bacteria</taxon>
        <taxon>Pseudomonadati</taxon>
        <taxon>Pseudomonadota</taxon>
        <taxon>Gammaproteobacteria</taxon>
        <taxon>Cardiobacteriales</taxon>
        <taxon>Cardiobacteriaceae</taxon>
        <taxon>Suttonella</taxon>
    </lineage>
</organism>
<keyword evidence="3 5" id="KW-0067">ATP-binding</keyword>
<dbReference type="GO" id="GO:0016887">
    <property type="term" value="F:ATP hydrolysis activity"/>
    <property type="evidence" value="ECO:0007669"/>
    <property type="project" value="InterPro"/>
</dbReference>
<name>A0A380MWC2_9GAMM</name>
<dbReference type="PANTHER" id="PTHR42939">
    <property type="entry name" value="ABC TRANSPORTER ATP-BINDING PROTEIN ALBC-RELATED"/>
    <property type="match status" value="1"/>
</dbReference>
<evidence type="ECO:0000256" key="1">
    <source>
        <dbReference type="ARBA" id="ARBA00022448"/>
    </source>
</evidence>
<reference evidence="5 6" key="1">
    <citation type="submission" date="2018-06" db="EMBL/GenBank/DDBJ databases">
        <authorList>
            <consortium name="Pathogen Informatics"/>
            <person name="Doyle S."/>
        </authorList>
    </citation>
    <scope>NUCLEOTIDE SEQUENCE [LARGE SCALE GENOMIC DNA]</scope>
    <source>
        <strain evidence="5 6">NCTC10717</strain>
    </source>
</reference>